<dbReference type="Proteomes" id="UP001269402">
    <property type="component" value="Unassembled WGS sequence"/>
</dbReference>
<proteinExistence type="predicted"/>
<feature type="region of interest" description="Disordered" evidence="1">
    <location>
        <begin position="115"/>
        <end position="151"/>
    </location>
</feature>
<name>A0AAW8P9S1_9HYPH</name>
<dbReference type="AlphaFoldDB" id="A0AAW8P9S1"/>
<feature type="transmembrane region" description="Helical" evidence="2">
    <location>
        <begin position="159"/>
        <end position="178"/>
    </location>
</feature>
<evidence type="ECO:0000256" key="2">
    <source>
        <dbReference type="SAM" id="Phobius"/>
    </source>
</evidence>
<gene>
    <name evidence="3" type="ORF">RJJ37_26490</name>
</gene>
<evidence type="ECO:0000313" key="4">
    <source>
        <dbReference type="Proteomes" id="UP001269402"/>
    </source>
</evidence>
<keyword evidence="2" id="KW-0472">Membrane</keyword>
<evidence type="ECO:0000313" key="3">
    <source>
        <dbReference type="EMBL" id="MDR9763131.1"/>
    </source>
</evidence>
<dbReference type="EMBL" id="JAVLSH010000014">
    <property type="protein sequence ID" value="MDR9763131.1"/>
    <property type="molecule type" value="Genomic_DNA"/>
</dbReference>
<evidence type="ECO:0008006" key="5">
    <source>
        <dbReference type="Google" id="ProtNLM"/>
    </source>
</evidence>
<keyword evidence="4" id="KW-1185">Reference proteome</keyword>
<accession>A0AAW8P9S1</accession>
<organism evidence="3 4">
    <name type="scientific">Rhizobium redzepovicii</name>
    <dbReference type="NCBI Taxonomy" id="2867518"/>
    <lineage>
        <taxon>Bacteria</taxon>
        <taxon>Pseudomonadati</taxon>
        <taxon>Pseudomonadota</taxon>
        <taxon>Alphaproteobacteria</taxon>
        <taxon>Hyphomicrobiales</taxon>
        <taxon>Rhizobiaceae</taxon>
        <taxon>Rhizobium/Agrobacterium group</taxon>
        <taxon>Rhizobium</taxon>
    </lineage>
</organism>
<feature type="compositionally biased region" description="Polar residues" evidence="1">
    <location>
        <begin position="117"/>
        <end position="126"/>
    </location>
</feature>
<comment type="caution">
    <text evidence="3">The sequence shown here is derived from an EMBL/GenBank/DDBJ whole genome shotgun (WGS) entry which is preliminary data.</text>
</comment>
<reference evidence="4" key="1">
    <citation type="submission" date="2023-07" db="EMBL/GenBank/DDBJ databases">
        <title>Genomic characterization of faba bean (Vicia faba) microsymbionts in Mexican soils.</title>
        <authorList>
            <person name="Rivera Orduna F.N."/>
            <person name="Guevara-Luna J."/>
            <person name="Yan J."/>
            <person name="Arroyo-Herrera I."/>
            <person name="Li Y."/>
            <person name="Vasquez-Murrieta M.S."/>
            <person name="Wang E.T."/>
        </authorList>
    </citation>
    <scope>NUCLEOTIDE SEQUENCE [LARGE SCALE GENOMIC DNA]</scope>
    <source>
        <strain evidence="4">CH6</strain>
    </source>
</reference>
<keyword evidence="2" id="KW-0812">Transmembrane</keyword>
<evidence type="ECO:0000256" key="1">
    <source>
        <dbReference type="SAM" id="MobiDB-lite"/>
    </source>
</evidence>
<protein>
    <recommendedName>
        <fullName evidence="5">TolB-like protein</fullName>
    </recommendedName>
</protein>
<sequence length="327" mass="35617">MAPEEGGGSKARQDSESIRAQLDRILASPEFLAPERGRRFLQYIVEETLEEHGEQLKAFAIAQAVFGRDASFDAQNDPVVRIEAGRIRRALERYYLVCGRNDPIQITIPKGGYAPHFSSNEDTSNLGAADTPNRTNEHRQPGHEHGQPRHERPISYRDLLLPIGIPALFGAIAVLALIRPLESYLSPPKTPPTPAASTSKSKTRIVVEPLVALGGSARGADFAKGLVDQLIAKLMKVDSLVVLAPGRSRMETTGMMFTLQGSTLVEGAILHLHVRLVDGADGAVIWANQYERELRDQTILDVEDELAAQVIVEISSSRKLSGAAPLP</sequence>
<keyword evidence="2" id="KW-1133">Transmembrane helix</keyword>
<dbReference type="RefSeq" id="WP_310808515.1">
    <property type="nucleotide sequence ID" value="NZ_JAVLSH010000014.1"/>
</dbReference>
<feature type="compositionally biased region" description="Basic and acidic residues" evidence="1">
    <location>
        <begin position="135"/>
        <end position="151"/>
    </location>
</feature>